<dbReference type="Pfam" id="PF07103">
    <property type="entry name" value="DUF1365"/>
    <property type="match status" value="1"/>
</dbReference>
<dbReference type="AlphaFoldDB" id="A0A7R9WMS1"/>
<organism evidence="2">
    <name type="scientific">Craspedostauros australis</name>
    <dbReference type="NCBI Taxonomy" id="1486917"/>
    <lineage>
        <taxon>Eukaryota</taxon>
        <taxon>Sar</taxon>
        <taxon>Stramenopiles</taxon>
        <taxon>Ochrophyta</taxon>
        <taxon>Bacillariophyta</taxon>
        <taxon>Bacillariophyceae</taxon>
        <taxon>Bacillariophycidae</taxon>
        <taxon>Naviculales</taxon>
        <taxon>Naviculaceae</taxon>
        <taxon>Craspedostauros</taxon>
    </lineage>
</organism>
<reference evidence="2" key="1">
    <citation type="submission" date="2021-01" db="EMBL/GenBank/DDBJ databases">
        <authorList>
            <person name="Corre E."/>
            <person name="Pelletier E."/>
            <person name="Niang G."/>
            <person name="Scheremetjew M."/>
            <person name="Finn R."/>
            <person name="Kale V."/>
            <person name="Holt S."/>
            <person name="Cochrane G."/>
            <person name="Meng A."/>
            <person name="Brown T."/>
            <person name="Cohen L."/>
        </authorList>
    </citation>
    <scope>NUCLEOTIDE SEQUENCE</scope>
    <source>
        <strain evidence="2">CCMP3328</strain>
    </source>
</reference>
<evidence type="ECO:0000256" key="1">
    <source>
        <dbReference type="SAM" id="SignalP"/>
    </source>
</evidence>
<name>A0A7R9WMS1_9STRA</name>
<evidence type="ECO:0008006" key="3">
    <source>
        <dbReference type="Google" id="ProtNLM"/>
    </source>
</evidence>
<keyword evidence="1" id="KW-0732">Signal</keyword>
<evidence type="ECO:0000313" key="2">
    <source>
        <dbReference type="EMBL" id="CAD8329687.1"/>
    </source>
</evidence>
<gene>
    <name evidence="2" type="ORF">CAUS1442_LOCUS1785</name>
</gene>
<dbReference type="InterPro" id="IPR010775">
    <property type="entry name" value="DUF1365"/>
</dbReference>
<feature type="chain" id="PRO_5031409953" description="Transmembrane protein 231" evidence="1">
    <location>
        <begin position="24"/>
        <end position="371"/>
    </location>
</feature>
<accession>A0A7R9WMS1</accession>
<dbReference type="PANTHER" id="PTHR33973">
    <property type="entry name" value="OS07G0153300 PROTEIN"/>
    <property type="match status" value="1"/>
</dbReference>
<proteinExistence type="predicted"/>
<dbReference type="EMBL" id="HBEF01002852">
    <property type="protein sequence ID" value="CAD8329687.1"/>
    <property type="molecule type" value="Transcribed_RNA"/>
</dbReference>
<dbReference type="PANTHER" id="PTHR33973:SF4">
    <property type="entry name" value="OS07G0153300 PROTEIN"/>
    <property type="match status" value="1"/>
</dbReference>
<protein>
    <recommendedName>
        <fullName evidence="3">Transmembrane protein 231</fullName>
    </recommendedName>
</protein>
<feature type="signal peptide" evidence="1">
    <location>
        <begin position="1"/>
        <end position="23"/>
    </location>
</feature>
<sequence>MLLLPMVLAALSSLMKLLTPSSSTSSSPSPSMSSSTSSSDELKYSALCIGRVWHARLLPKVHAFEYPIFNFTLDLDEIAAFRRLLGPLGWIVQFRESDHLINGEGLSEATLSGEAHNDTNSLRERVFRLISQKTNGKFQPHATTHRVVIMSHLCYYGYNFNPVSFYYILEKSTSHEDGSNDATLKIPAMVAEVSNTPWCEMYCYVLHPDSVDKVQFPTDTKTKQGGDDNDTFHCVFPKTFHVSPFMEMEYIYDWAFEGIPYPSASSKKQISVWNLMKSKDTDKTHFRAKLLMEPHVITSPFFVAWQLVRFPAFCAIIQLWIHYEAVLLFLKGIVYVPHPEGSETFASKLIANIMTPFFAMRDRFNPKSKTA</sequence>